<accession>A0A6A7AJC5</accession>
<dbReference type="EMBL" id="MU006216">
    <property type="protein sequence ID" value="KAF2832797.1"/>
    <property type="molecule type" value="Genomic_DNA"/>
</dbReference>
<evidence type="ECO:0000313" key="1">
    <source>
        <dbReference type="EMBL" id="KAF2832797.1"/>
    </source>
</evidence>
<name>A0A6A7AJC5_9PLEO</name>
<gene>
    <name evidence="1" type="ORF">CC86DRAFT_246</name>
</gene>
<dbReference type="AlphaFoldDB" id="A0A6A7AJC5"/>
<evidence type="ECO:0000313" key="2">
    <source>
        <dbReference type="Proteomes" id="UP000799424"/>
    </source>
</evidence>
<dbReference type="Proteomes" id="UP000799424">
    <property type="component" value="Unassembled WGS sequence"/>
</dbReference>
<organism evidence="1 2">
    <name type="scientific">Ophiobolus disseminans</name>
    <dbReference type="NCBI Taxonomy" id="1469910"/>
    <lineage>
        <taxon>Eukaryota</taxon>
        <taxon>Fungi</taxon>
        <taxon>Dikarya</taxon>
        <taxon>Ascomycota</taxon>
        <taxon>Pezizomycotina</taxon>
        <taxon>Dothideomycetes</taxon>
        <taxon>Pleosporomycetidae</taxon>
        <taxon>Pleosporales</taxon>
        <taxon>Pleosporineae</taxon>
        <taxon>Phaeosphaeriaceae</taxon>
        <taxon>Ophiobolus</taxon>
    </lineage>
</organism>
<sequence>MPKRLSQPDRASHGALIERTNLINLGPCLAAFYNSWKGGKIVQTNVLRRAQFSSTRVAAVLRGFVVDCRTCGRVPNVAVCILSNAVHGVLGRDGTRGENCVAIEPGVQIRRLAAWDWDHWGRADLEGCGHPPSDRAGLSG</sequence>
<keyword evidence="2" id="KW-1185">Reference proteome</keyword>
<proteinExistence type="predicted"/>
<reference evidence="1" key="1">
    <citation type="journal article" date="2020" name="Stud. Mycol.">
        <title>101 Dothideomycetes genomes: a test case for predicting lifestyles and emergence of pathogens.</title>
        <authorList>
            <person name="Haridas S."/>
            <person name="Albert R."/>
            <person name="Binder M."/>
            <person name="Bloem J."/>
            <person name="Labutti K."/>
            <person name="Salamov A."/>
            <person name="Andreopoulos B."/>
            <person name="Baker S."/>
            <person name="Barry K."/>
            <person name="Bills G."/>
            <person name="Bluhm B."/>
            <person name="Cannon C."/>
            <person name="Castanera R."/>
            <person name="Culley D."/>
            <person name="Daum C."/>
            <person name="Ezra D."/>
            <person name="Gonzalez J."/>
            <person name="Henrissat B."/>
            <person name="Kuo A."/>
            <person name="Liang C."/>
            <person name="Lipzen A."/>
            <person name="Lutzoni F."/>
            <person name="Magnuson J."/>
            <person name="Mondo S."/>
            <person name="Nolan M."/>
            <person name="Ohm R."/>
            <person name="Pangilinan J."/>
            <person name="Park H.-J."/>
            <person name="Ramirez L."/>
            <person name="Alfaro M."/>
            <person name="Sun H."/>
            <person name="Tritt A."/>
            <person name="Yoshinaga Y."/>
            <person name="Zwiers L.-H."/>
            <person name="Turgeon B."/>
            <person name="Goodwin S."/>
            <person name="Spatafora J."/>
            <person name="Crous P."/>
            <person name="Grigoriev I."/>
        </authorList>
    </citation>
    <scope>NUCLEOTIDE SEQUENCE</scope>
    <source>
        <strain evidence="1">CBS 113818</strain>
    </source>
</reference>
<protein>
    <submittedName>
        <fullName evidence="1">Uncharacterized protein</fullName>
    </submittedName>
</protein>